<keyword evidence="2" id="KW-1185">Reference proteome</keyword>
<evidence type="ECO:0000313" key="2">
    <source>
        <dbReference type="Proteomes" id="UP001153076"/>
    </source>
</evidence>
<name>A0A9Q1GMY4_9CARY</name>
<sequence>MVASVSGITKVYLVGKRYCFSRADLFNWVGAPGNSGLSVTISATNPSSVRPFCLSTHLPGADCPLGEEGLVDTPSEDELLDKLSEEELEEAPAEVELELVGPPRPSVWVRIELKRDYLFVRRPDSVSRLGLRHSSNLKISHTISSDDLLGIIHLHLWAEDIRGGGMDHERVLGSKGGHSIGNLFGFPTFILVGDIGHHAAINKGWEARELLVPTLHLRAGQTLRNIPTV</sequence>
<gene>
    <name evidence="1" type="ORF">Cgig2_023438</name>
</gene>
<accession>A0A9Q1GMY4</accession>
<comment type="caution">
    <text evidence="1">The sequence shown here is derived from an EMBL/GenBank/DDBJ whole genome shotgun (WGS) entry which is preliminary data.</text>
</comment>
<dbReference type="Proteomes" id="UP001153076">
    <property type="component" value="Unassembled WGS sequence"/>
</dbReference>
<evidence type="ECO:0000313" key="1">
    <source>
        <dbReference type="EMBL" id="KAJ8422414.1"/>
    </source>
</evidence>
<dbReference type="EMBL" id="JAKOGI010002260">
    <property type="protein sequence ID" value="KAJ8422414.1"/>
    <property type="molecule type" value="Genomic_DNA"/>
</dbReference>
<organism evidence="1 2">
    <name type="scientific">Carnegiea gigantea</name>
    <dbReference type="NCBI Taxonomy" id="171969"/>
    <lineage>
        <taxon>Eukaryota</taxon>
        <taxon>Viridiplantae</taxon>
        <taxon>Streptophyta</taxon>
        <taxon>Embryophyta</taxon>
        <taxon>Tracheophyta</taxon>
        <taxon>Spermatophyta</taxon>
        <taxon>Magnoliopsida</taxon>
        <taxon>eudicotyledons</taxon>
        <taxon>Gunneridae</taxon>
        <taxon>Pentapetalae</taxon>
        <taxon>Caryophyllales</taxon>
        <taxon>Cactineae</taxon>
        <taxon>Cactaceae</taxon>
        <taxon>Cactoideae</taxon>
        <taxon>Echinocereeae</taxon>
        <taxon>Carnegiea</taxon>
    </lineage>
</organism>
<dbReference type="AlphaFoldDB" id="A0A9Q1GMY4"/>
<reference evidence="1" key="1">
    <citation type="submission" date="2022-04" db="EMBL/GenBank/DDBJ databases">
        <title>Carnegiea gigantea Genome sequencing and assembly v2.</title>
        <authorList>
            <person name="Copetti D."/>
            <person name="Sanderson M.J."/>
            <person name="Burquez A."/>
            <person name="Wojciechowski M.F."/>
        </authorList>
    </citation>
    <scope>NUCLEOTIDE SEQUENCE</scope>
    <source>
        <strain evidence="1">SGP5-SGP5p</strain>
        <tissue evidence="1">Aerial part</tissue>
    </source>
</reference>
<protein>
    <submittedName>
        <fullName evidence="1">Uncharacterized protein</fullName>
    </submittedName>
</protein>
<proteinExistence type="predicted"/>